<evidence type="ECO:0000313" key="2">
    <source>
        <dbReference type="EMBL" id="PBK67319.1"/>
    </source>
</evidence>
<gene>
    <name evidence="2" type="ORF">ARMSODRAFT_1005605</name>
</gene>
<protein>
    <submittedName>
        <fullName evidence="2">Uncharacterized protein</fullName>
    </submittedName>
</protein>
<evidence type="ECO:0000256" key="1">
    <source>
        <dbReference type="SAM" id="MobiDB-lite"/>
    </source>
</evidence>
<proteinExistence type="predicted"/>
<dbReference type="Proteomes" id="UP000218334">
    <property type="component" value="Unassembled WGS sequence"/>
</dbReference>
<evidence type="ECO:0000313" key="3">
    <source>
        <dbReference type="Proteomes" id="UP000218334"/>
    </source>
</evidence>
<dbReference type="AlphaFoldDB" id="A0A2H3B8W7"/>
<reference evidence="3" key="1">
    <citation type="journal article" date="2017" name="Nat. Ecol. Evol.">
        <title>Genome expansion and lineage-specific genetic innovations in the forest pathogenic fungi Armillaria.</title>
        <authorList>
            <person name="Sipos G."/>
            <person name="Prasanna A.N."/>
            <person name="Walter M.C."/>
            <person name="O'Connor E."/>
            <person name="Balint B."/>
            <person name="Krizsan K."/>
            <person name="Kiss B."/>
            <person name="Hess J."/>
            <person name="Varga T."/>
            <person name="Slot J."/>
            <person name="Riley R."/>
            <person name="Boka B."/>
            <person name="Rigling D."/>
            <person name="Barry K."/>
            <person name="Lee J."/>
            <person name="Mihaltcheva S."/>
            <person name="LaButti K."/>
            <person name="Lipzen A."/>
            <person name="Waldron R."/>
            <person name="Moloney N.M."/>
            <person name="Sperisen C."/>
            <person name="Kredics L."/>
            <person name="Vagvoelgyi C."/>
            <person name="Patrignani A."/>
            <person name="Fitzpatrick D."/>
            <person name="Nagy I."/>
            <person name="Doyle S."/>
            <person name="Anderson J.B."/>
            <person name="Grigoriev I.V."/>
            <person name="Gueldener U."/>
            <person name="Muensterkoetter M."/>
            <person name="Nagy L.G."/>
        </authorList>
    </citation>
    <scope>NUCLEOTIDE SEQUENCE [LARGE SCALE GENOMIC DNA]</scope>
    <source>
        <strain evidence="3">28-4</strain>
    </source>
</reference>
<keyword evidence="3" id="KW-1185">Reference proteome</keyword>
<name>A0A2H3B8W7_9AGAR</name>
<feature type="region of interest" description="Disordered" evidence="1">
    <location>
        <begin position="128"/>
        <end position="149"/>
    </location>
</feature>
<accession>A0A2H3B8W7</accession>
<sequence length="306" mass="33545">MSSLNPVPLDLFVFPGTKPEWAAQTANLVSLDAQPFYYTPGTFKRLAHVSTNREDTLAWLKHEHKTVFWISSIDSSAPVLLFALKLTDGSLIWVFLSVRLDGTTEKPLAESEVRDAFANLQPERVLYESEVEPSPESDAPPGGSDVNVTTAEKTHADDLEPAVGCFLPLDPIPAATKAATLGLPSDIRELLDALPNRRVDVGNHSMRVLASLRADPQLDRISPDSSLASLNVQYVQSVTKMFSPKDLLEDVANATTFSKYAGVKRKCVDDGPVIKRQRFLLWGGLGFKDIGLSSNGTRGWRFSHGQ</sequence>
<dbReference type="EMBL" id="KZ293437">
    <property type="protein sequence ID" value="PBK67319.1"/>
    <property type="molecule type" value="Genomic_DNA"/>
</dbReference>
<organism evidence="2 3">
    <name type="scientific">Armillaria solidipes</name>
    <dbReference type="NCBI Taxonomy" id="1076256"/>
    <lineage>
        <taxon>Eukaryota</taxon>
        <taxon>Fungi</taxon>
        <taxon>Dikarya</taxon>
        <taxon>Basidiomycota</taxon>
        <taxon>Agaricomycotina</taxon>
        <taxon>Agaricomycetes</taxon>
        <taxon>Agaricomycetidae</taxon>
        <taxon>Agaricales</taxon>
        <taxon>Marasmiineae</taxon>
        <taxon>Physalacriaceae</taxon>
        <taxon>Armillaria</taxon>
    </lineage>
</organism>